<dbReference type="SUPFAM" id="SSF48452">
    <property type="entry name" value="TPR-like"/>
    <property type="match status" value="1"/>
</dbReference>
<sequence length="460" mass="50562">MAISRYHDYPDRINLIMGELGELNRAQGNWAEARRFYGLGIAVSHRIAVADQSTVRAMRFHLADVTERLGDHAALPLARTTLHEAAEAHDVLLVPQLLALLGRTWLHQGRPDSALAYATRGREASAQARSLEGLRAAYEVLAQSHAAQGSWAAAYQDQRRFDTYNDSLQGADVSRRTAALRFNHAAAQHRAELQLMGQQEELAHLRRQRLAAGLLVLLLLATMGGTALLWRYRQRQRRREIALRNTLAADLHDDVGTLLSQIAQQSGRLQEGLADAAGQRQQLGEITEASRTAVRQLNDVVWSLDTHNDRLPDLLNRMRDYAYEVLHLAGLEVTFDFPAGLPDQRLSVLLRRNLYLIYKESLHNVLKHAAGATAVAVRLRYVARSLPQLVLEVHDNAPGPASASTRPEQGTGHGLRNMATRAEAMGGAATAGPATGGGFRVQVAVPLASPRRPFGLKADA</sequence>
<dbReference type="EMBL" id="JAEDAE010000012">
    <property type="protein sequence ID" value="MBH8560251.1"/>
    <property type="molecule type" value="Genomic_DNA"/>
</dbReference>
<dbReference type="InterPro" id="IPR036890">
    <property type="entry name" value="HATPase_C_sf"/>
</dbReference>
<evidence type="ECO:0000256" key="3">
    <source>
        <dbReference type="ARBA" id="ARBA00022553"/>
    </source>
</evidence>
<dbReference type="InterPro" id="IPR011990">
    <property type="entry name" value="TPR-like_helical_dom_sf"/>
</dbReference>
<evidence type="ECO:0000256" key="7">
    <source>
        <dbReference type="ARBA" id="ARBA00022840"/>
    </source>
</evidence>
<keyword evidence="5" id="KW-0547">Nucleotide-binding</keyword>
<dbReference type="Gene3D" id="1.25.40.10">
    <property type="entry name" value="Tetratricopeptide repeat domain"/>
    <property type="match status" value="1"/>
</dbReference>
<feature type="domain" description="Histidine kinase/HSP90-like ATPase" evidence="10">
    <location>
        <begin position="352"/>
        <end position="448"/>
    </location>
</feature>
<keyword evidence="7" id="KW-0067">ATP-binding</keyword>
<evidence type="ECO:0000259" key="11">
    <source>
        <dbReference type="Pfam" id="PF07730"/>
    </source>
</evidence>
<keyword evidence="4" id="KW-0808">Transferase</keyword>
<evidence type="ECO:0000313" key="12">
    <source>
        <dbReference type="EMBL" id="MBH8560251.1"/>
    </source>
</evidence>
<evidence type="ECO:0000256" key="4">
    <source>
        <dbReference type="ARBA" id="ARBA00022679"/>
    </source>
</evidence>
<dbReference type="InterPro" id="IPR003594">
    <property type="entry name" value="HATPase_dom"/>
</dbReference>
<evidence type="ECO:0000256" key="9">
    <source>
        <dbReference type="SAM" id="Phobius"/>
    </source>
</evidence>
<keyword evidence="9" id="KW-0472">Membrane</keyword>
<dbReference type="RefSeq" id="WP_198076760.1">
    <property type="nucleotide sequence ID" value="NZ_JAEDAE010000012.1"/>
</dbReference>
<dbReference type="InterPro" id="IPR050482">
    <property type="entry name" value="Sensor_HK_TwoCompSys"/>
</dbReference>
<evidence type="ECO:0000256" key="5">
    <source>
        <dbReference type="ARBA" id="ARBA00022741"/>
    </source>
</evidence>
<gene>
    <name evidence="12" type="ORF">I7X13_19480</name>
</gene>
<evidence type="ECO:0000313" key="13">
    <source>
        <dbReference type="Proteomes" id="UP000625631"/>
    </source>
</evidence>
<dbReference type="CDD" id="cd16917">
    <property type="entry name" value="HATPase_UhpB-NarQ-NarX-like"/>
    <property type="match status" value="1"/>
</dbReference>
<organism evidence="12 13">
    <name type="scientific">Hymenobacter negativus</name>
    <dbReference type="NCBI Taxonomy" id="2795026"/>
    <lineage>
        <taxon>Bacteria</taxon>
        <taxon>Pseudomonadati</taxon>
        <taxon>Bacteroidota</taxon>
        <taxon>Cytophagia</taxon>
        <taxon>Cytophagales</taxon>
        <taxon>Hymenobacteraceae</taxon>
        <taxon>Hymenobacter</taxon>
    </lineage>
</organism>
<dbReference type="Gene3D" id="3.30.565.10">
    <property type="entry name" value="Histidine kinase-like ATPase, C-terminal domain"/>
    <property type="match status" value="1"/>
</dbReference>
<proteinExistence type="predicted"/>
<dbReference type="PANTHER" id="PTHR24421:SF10">
    <property type="entry name" value="NITRATE_NITRITE SENSOR PROTEIN NARQ"/>
    <property type="match status" value="1"/>
</dbReference>
<dbReference type="InterPro" id="IPR011712">
    <property type="entry name" value="Sig_transdc_His_kin_sub3_dim/P"/>
</dbReference>
<keyword evidence="8" id="KW-0902">Two-component regulatory system</keyword>
<evidence type="ECO:0000256" key="6">
    <source>
        <dbReference type="ARBA" id="ARBA00022777"/>
    </source>
</evidence>
<keyword evidence="13" id="KW-1185">Reference proteome</keyword>
<keyword evidence="3" id="KW-0597">Phosphoprotein</keyword>
<accession>A0ABS0QC29</accession>
<feature type="transmembrane region" description="Helical" evidence="9">
    <location>
        <begin position="210"/>
        <end position="230"/>
    </location>
</feature>
<keyword evidence="6" id="KW-0418">Kinase</keyword>
<dbReference type="Pfam" id="PF07730">
    <property type="entry name" value="HisKA_3"/>
    <property type="match status" value="1"/>
</dbReference>
<dbReference type="Pfam" id="PF02518">
    <property type="entry name" value="HATPase_c"/>
    <property type="match status" value="1"/>
</dbReference>
<dbReference type="Gene3D" id="1.20.5.1930">
    <property type="match status" value="1"/>
</dbReference>
<dbReference type="EC" id="2.7.13.3" evidence="2"/>
<keyword evidence="9" id="KW-0812">Transmembrane</keyword>
<evidence type="ECO:0000256" key="1">
    <source>
        <dbReference type="ARBA" id="ARBA00000085"/>
    </source>
</evidence>
<protein>
    <recommendedName>
        <fullName evidence="2">histidine kinase</fullName>
        <ecNumber evidence="2">2.7.13.3</ecNumber>
    </recommendedName>
</protein>
<dbReference type="SUPFAM" id="SSF55874">
    <property type="entry name" value="ATPase domain of HSP90 chaperone/DNA topoisomerase II/histidine kinase"/>
    <property type="match status" value="1"/>
</dbReference>
<evidence type="ECO:0000259" key="10">
    <source>
        <dbReference type="Pfam" id="PF02518"/>
    </source>
</evidence>
<reference evidence="12 13" key="1">
    <citation type="submission" date="2020-12" db="EMBL/GenBank/DDBJ databases">
        <title>Hymenobacter sp.</title>
        <authorList>
            <person name="Kim M.K."/>
        </authorList>
    </citation>
    <scope>NUCLEOTIDE SEQUENCE [LARGE SCALE GENOMIC DNA]</scope>
    <source>
        <strain evidence="12 13">BT442</strain>
    </source>
</reference>
<dbReference type="PANTHER" id="PTHR24421">
    <property type="entry name" value="NITRATE/NITRITE SENSOR PROTEIN NARX-RELATED"/>
    <property type="match status" value="1"/>
</dbReference>
<keyword evidence="9" id="KW-1133">Transmembrane helix</keyword>
<feature type="domain" description="Signal transduction histidine kinase subgroup 3 dimerisation and phosphoacceptor" evidence="11">
    <location>
        <begin position="244"/>
        <end position="306"/>
    </location>
</feature>
<comment type="caution">
    <text evidence="12">The sequence shown here is derived from an EMBL/GenBank/DDBJ whole genome shotgun (WGS) entry which is preliminary data.</text>
</comment>
<name>A0ABS0QC29_9BACT</name>
<evidence type="ECO:0000256" key="2">
    <source>
        <dbReference type="ARBA" id="ARBA00012438"/>
    </source>
</evidence>
<dbReference type="Proteomes" id="UP000625631">
    <property type="component" value="Unassembled WGS sequence"/>
</dbReference>
<evidence type="ECO:0000256" key="8">
    <source>
        <dbReference type="ARBA" id="ARBA00023012"/>
    </source>
</evidence>
<comment type="catalytic activity">
    <reaction evidence="1">
        <text>ATP + protein L-histidine = ADP + protein N-phospho-L-histidine.</text>
        <dbReference type="EC" id="2.7.13.3"/>
    </reaction>
</comment>